<proteinExistence type="inferred from homology"/>
<name>A0A5C5Z6J1_9BACT</name>
<keyword evidence="4" id="KW-1185">Reference proteome</keyword>
<dbReference type="OrthoDB" id="9776488at2"/>
<reference evidence="3 4" key="1">
    <citation type="submission" date="2019-02" db="EMBL/GenBank/DDBJ databases">
        <title>Deep-cultivation of Planctomycetes and their phenomic and genomic characterization uncovers novel biology.</title>
        <authorList>
            <person name="Wiegand S."/>
            <person name="Jogler M."/>
            <person name="Boedeker C."/>
            <person name="Pinto D."/>
            <person name="Vollmers J."/>
            <person name="Rivas-Marin E."/>
            <person name="Kohn T."/>
            <person name="Peeters S.H."/>
            <person name="Heuer A."/>
            <person name="Rast P."/>
            <person name="Oberbeckmann S."/>
            <person name="Bunk B."/>
            <person name="Jeske O."/>
            <person name="Meyerdierks A."/>
            <person name="Storesund J.E."/>
            <person name="Kallscheuer N."/>
            <person name="Luecker S."/>
            <person name="Lage O.M."/>
            <person name="Pohl T."/>
            <person name="Merkel B.J."/>
            <person name="Hornburger P."/>
            <person name="Mueller R.-W."/>
            <person name="Bruemmer F."/>
            <person name="Labrenz M."/>
            <person name="Spormann A.M."/>
            <person name="Op Den Camp H."/>
            <person name="Overmann J."/>
            <person name="Amann R."/>
            <person name="Jetten M.S.M."/>
            <person name="Mascher T."/>
            <person name="Medema M.H."/>
            <person name="Devos D.P."/>
            <person name="Kaster A.-K."/>
            <person name="Ovreas L."/>
            <person name="Rohde M."/>
            <person name="Galperin M.Y."/>
            <person name="Jogler C."/>
        </authorList>
    </citation>
    <scope>NUCLEOTIDE SEQUENCE [LARGE SCALE GENOMIC DNA]</scope>
    <source>
        <strain evidence="3 4">CA13</strain>
    </source>
</reference>
<dbReference type="GO" id="GO:0006046">
    <property type="term" value="P:N-acetylglucosamine catabolic process"/>
    <property type="evidence" value="ECO:0007669"/>
    <property type="project" value="TreeGrafter"/>
</dbReference>
<evidence type="ECO:0000313" key="3">
    <source>
        <dbReference type="EMBL" id="TWT82717.1"/>
    </source>
</evidence>
<comment type="caution">
    <text evidence="3">The sequence shown here is derived from an EMBL/GenBank/DDBJ whole genome shotgun (WGS) entry which is preliminary data.</text>
</comment>
<evidence type="ECO:0000256" key="2">
    <source>
        <dbReference type="ARBA" id="ARBA00022801"/>
    </source>
</evidence>
<dbReference type="Proteomes" id="UP000315010">
    <property type="component" value="Unassembled WGS sequence"/>
</dbReference>
<sequence>MSGFVDLQVNGYGGVDFNSEKTDEAAMVEACERLKADGVQSILATVITAPLRSMVSQIDRIAKSIDNVSEIRDVVAGIHIEGPFLNPDDGFVGAHPKAAIRPANLSDAQQLVDAGRGHVRLLTLAPECDQSATVTNFLTNQQITVAAGHSNASLDQLDQSIDAGLRLFTHLGNGCPAIQPRHDNVIQRVLSRSDRLMISFIADGHHVPMFALKNYFARVPNENIIIVSDAISAAGLGPGDYPLGNQTVHVDQSGAAWAPCRTHFAGCATPMNRMKQLLIAEIGADNVSLDTWMRTNPRRLIENV</sequence>
<dbReference type="GO" id="GO:0008448">
    <property type="term" value="F:N-acetylglucosamine-6-phosphate deacetylase activity"/>
    <property type="evidence" value="ECO:0007669"/>
    <property type="project" value="UniProtKB-EC"/>
</dbReference>
<dbReference type="EMBL" id="SJPJ01000001">
    <property type="protein sequence ID" value="TWT82717.1"/>
    <property type="molecule type" value="Genomic_DNA"/>
</dbReference>
<evidence type="ECO:0000313" key="4">
    <source>
        <dbReference type="Proteomes" id="UP000315010"/>
    </source>
</evidence>
<dbReference type="PANTHER" id="PTHR11113:SF14">
    <property type="entry name" value="N-ACETYLGLUCOSAMINE-6-PHOSPHATE DEACETYLASE"/>
    <property type="match status" value="1"/>
</dbReference>
<dbReference type="EC" id="3.5.1.25" evidence="3"/>
<evidence type="ECO:0000256" key="1">
    <source>
        <dbReference type="ARBA" id="ARBA00010716"/>
    </source>
</evidence>
<dbReference type="RefSeq" id="WP_146399398.1">
    <property type="nucleotide sequence ID" value="NZ_SJPJ01000001.1"/>
</dbReference>
<dbReference type="InterPro" id="IPR032466">
    <property type="entry name" value="Metal_Hydrolase"/>
</dbReference>
<accession>A0A5C5Z6J1</accession>
<organism evidence="3 4">
    <name type="scientific">Novipirellula herctigrandis</name>
    <dbReference type="NCBI Taxonomy" id="2527986"/>
    <lineage>
        <taxon>Bacteria</taxon>
        <taxon>Pseudomonadati</taxon>
        <taxon>Planctomycetota</taxon>
        <taxon>Planctomycetia</taxon>
        <taxon>Pirellulales</taxon>
        <taxon>Pirellulaceae</taxon>
        <taxon>Novipirellula</taxon>
    </lineage>
</organism>
<dbReference type="Gene3D" id="3.20.20.140">
    <property type="entry name" value="Metal-dependent hydrolases"/>
    <property type="match status" value="1"/>
</dbReference>
<dbReference type="AlphaFoldDB" id="A0A5C5Z6J1"/>
<comment type="similarity">
    <text evidence="1">Belongs to the metallo-dependent hydrolases superfamily. NagA family.</text>
</comment>
<dbReference type="PANTHER" id="PTHR11113">
    <property type="entry name" value="N-ACETYLGLUCOSAMINE-6-PHOSPHATE DEACETYLASE"/>
    <property type="match status" value="1"/>
</dbReference>
<protein>
    <submittedName>
        <fullName evidence="3">N-acetylglucosamine-6-phosphate deacetylase</fullName>
        <ecNumber evidence="3">3.5.1.25</ecNumber>
    </submittedName>
</protein>
<gene>
    <name evidence="3" type="primary">nagA_2</name>
    <name evidence="3" type="ORF">CA13_41800</name>
</gene>
<dbReference type="SUPFAM" id="SSF51556">
    <property type="entry name" value="Metallo-dependent hydrolases"/>
    <property type="match status" value="1"/>
</dbReference>
<keyword evidence="2 3" id="KW-0378">Hydrolase</keyword>